<dbReference type="GO" id="GO:0046872">
    <property type="term" value="F:metal ion binding"/>
    <property type="evidence" value="ECO:0007669"/>
    <property type="project" value="UniProtKB-UniRule"/>
</dbReference>
<dbReference type="GO" id="GO:0015086">
    <property type="term" value="F:cadmium ion transmembrane transporter activity"/>
    <property type="evidence" value="ECO:0007669"/>
    <property type="project" value="TreeGrafter"/>
</dbReference>
<evidence type="ECO:0000256" key="6">
    <source>
        <dbReference type="ARBA" id="ARBA00023136"/>
    </source>
</evidence>
<accession>A0A8B6XD96</accession>
<feature type="transmembrane region" description="Helical" evidence="7">
    <location>
        <begin position="383"/>
        <end position="403"/>
    </location>
</feature>
<feature type="transmembrane region" description="Helical" evidence="7">
    <location>
        <begin position="147"/>
        <end position="167"/>
    </location>
</feature>
<feature type="transmembrane region" description="Helical" evidence="7">
    <location>
        <begin position="75"/>
        <end position="98"/>
    </location>
</feature>
<dbReference type="InterPro" id="IPR001046">
    <property type="entry name" value="NRAMP_fam"/>
</dbReference>
<keyword evidence="7" id="KW-1003">Cell membrane</keyword>
<feature type="transmembrane region" description="Helical" evidence="7">
    <location>
        <begin position="179"/>
        <end position="200"/>
    </location>
</feature>
<dbReference type="NCBIfam" id="TIGR01197">
    <property type="entry name" value="nramp"/>
    <property type="match status" value="1"/>
</dbReference>
<dbReference type="RefSeq" id="WP_211238052.1">
    <property type="nucleotide sequence ID" value="NZ_AXWS01000008.1"/>
</dbReference>
<keyword evidence="7" id="KW-0406">Ion transport</keyword>
<name>A0A8B6XD96_9BURK</name>
<comment type="function">
    <text evidence="7">H(+)-stimulated, divalent metal cation uptake system.</text>
</comment>
<evidence type="ECO:0000313" key="8">
    <source>
        <dbReference type="Proteomes" id="UP000675920"/>
    </source>
</evidence>
<protein>
    <recommendedName>
        <fullName evidence="7">Divalent metal cation transporter MntH</fullName>
    </recommendedName>
</protein>
<feature type="transmembrane region" description="Helical" evidence="7">
    <location>
        <begin position="220"/>
        <end position="241"/>
    </location>
</feature>
<feature type="transmembrane region" description="Helical" evidence="7">
    <location>
        <begin position="118"/>
        <end position="141"/>
    </location>
</feature>
<keyword evidence="3 7" id="KW-0812">Transmembrane</keyword>
<keyword evidence="6 7" id="KW-0472">Membrane</keyword>
<evidence type="ECO:0000256" key="4">
    <source>
        <dbReference type="ARBA" id="ARBA00022847"/>
    </source>
</evidence>
<feature type="transmembrane region" description="Helical" evidence="7">
    <location>
        <begin position="262"/>
        <end position="286"/>
    </location>
</feature>
<organism evidence="8 9">
    <name type="scientific">Derxia gummosa DSM 723</name>
    <dbReference type="NCBI Taxonomy" id="1121388"/>
    <lineage>
        <taxon>Bacteria</taxon>
        <taxon>Pseudomonadati</taxon>
        <taxon>Pseudomonadota</taxon>
        <taxon>Betaproteobacteria</taxon>
        <taxon>Burkholderiales</taxon>
        <taxon>Alcaligenaceae</taxon>
        <taxon>Derxia</taxon>
    </lineage>
</organism>
<keyword evidence="8" id="KW-1185">Reference proteome</keyword>
<feature type="transmembrane region" description="Helical" evidence="7">
    <location>
        <begin position="358"/>
        <end position="377"/>
    </location>
</feature>
<evidence type="ECO:0000313" key="9">
    <source>
        <dbReference type="RefSeq" id="WP_211238052.1"/>
    </source>
</evidence>
<dbReference type="GO" id="GO:0034755">
    <property type="term" value="P:iron ion transmembrane transport"/>
    <property type="evidence" value="ECO:0007669"/>
    <property type="project" value="TreeGrafter"/>
</dbReference>
<evidence type="ECO:0000256" key="5">
    <source>
        <dbReference type="ARBA" id="ARBA00022989"/>
    </source>
</evidence>
<sequence length="450" mass="47473">MSPPPDDGIAATADAAGFGPSLAEVNRSVAVPSGVPVWRRALAFAGPGALVSIGYMDPGNWATGIAAGARHGYSLLWVVLLSSLMAVVLQVLAARLGIATGRDLAQLTRERASSRSAVAQWLLCELAICACDLAEVLGTAIALNLLFGLPLAAGVLLSALDTFLLLWLQQHGFRRLEAFIATLALLVFGCMGINLMLARPEVSAVLGGLLPQPLAFDADQLWLAIGIVGATVMPHNLYLHSAIVQTRRHGRDDAGKREAARFAAWDAGFALAFAFMVNAALLVLAASVFHDGGHPEVDGIEQAHELLSPLLGSALASVVFGLALLLSGQSSVVTATLAGQVVMEGFVRMRLRPWARRLLTRGIAIVPALFVALDGSPGATGRLLVLSQVLLSLQLPFAIWPLLRFTHDRRLMGALANPRWLSALTALIGALIVTLNLWMLGRMAADWLGG</sequence>
<dbReference type="GO" id="GO:0005886">
    <property type="term" value="C:plasma membrane"/>
    <property type="evidence" value="ECO:0007669"/>
    <property type="project" value="UniProtKB-SubCell"/>
</dbReference>
<dbReference type="HAMAP" id="MF_00221">
    <property type="entry name" value="NRAMP"/>
    <property type="match status" value="1"/>
</dbReference>
<feature type="transmembrane region" description="Helical" evidence="7">
    <location>
        <begin position="306"/>
        <end position="326"/>
    </location>
</feature>
<evidence type="ECO:0000256" key="2">
    <source>
        <dbReference type="ARBA" id="ARBA00022448"/>
    </source>
</evidence>
<proteinExistence type="inferred from homology"/>
<gene>
    <name evidence="7" type="primary">mntH</name>
</gene>
<dbReference type="GO" id="GO:0005384">
    <property type="term" value="F:manganese ion transmembrane transporter activity"/>
    <property type="evidence" value="ECO:0007669"/>
    <property type="project" value="TreeGrafter"/>
</dbReference>
<comment type="subcellular location">
    <subcellularLocation>
        <location evidence="7">Cell membrane</location>
        <topology evidence="7">Multi-pass membrane protein</topology>
    </subcellularLocation>
    <subcellularLocation>
        <location evidence="1">Membrane</location>
        <topology evidence="1">Multi-pass membrane protein</topology>
    </subcellularLocation>
</comment>
<evidence type="ECO:0000256" key="1">
    <source>
        <dbReference type="ARBA" id="ARBA00004141"/>
    </source>
</evidence>
<evidence type="ECO:0000256" key="3">
    <source>
        <dbReference type="ARBA" id="ARBA00022692"/>
    </source>
</evidence>
<keyword evidence="4 7" id="KW-0769">Symport</keyword>
<keyword evidence="5 7" id="KW-1133">Transmembrane helix</keyword>
<dbReference type="PANTHER" id="PTHR11706:SF33">
    <property type="entry name" value="NATURAL RESISTANCE-ASSOCIATED MACROPHAGE PROTEIN 2"/>
    <property type="match status" value="1"/>
</dbReference>
<dbReference type="Pfam" id="PF01566">
    <property type="entry name" value="Nramp"/>
    <property type="match status" value="1"/>
</dbReference>
<dbReference type="PRINTS" id="PR00447">
    <property type="entry name" value="NATRESASSCMP"/>
</dbReference>
<dbReference type="PANTHER" id="PTHR11706">
    <property type="entry name" value="SOLUTE CARRIER PROTEIN FAMILY 11 MEMBER"/>
    <property type="match status" value="1"/>
</dbReference>
<dbReference type="NCBIfam" id="NF037982">
    <property type="entry name" value="Nramp_1"/>
    <property type="match status" value="1"/>
</dbReference>
<comment type="similarity">
    <text evidence="7">Belongs to the NRAMP family.</text>
</comment>
<evidence type="ECO:0000256" key="7">
    <source>
        <dbReference type="HAMAP-Rule" id="MF_00221"/>
    </source>
</evidence>
<reference evidence="9" key="2">
    <citation type="submission" date="2025-08" db="UniProtKB">
        <authorList>
            <consortium name="RefSeq"/>
        </authorList>
    </citation>
    <scope>IDENTIFICATION</scope>
</reference>
<dbReference type="NCBIfam" id="NF001923">
    <property type="entry name" value="PRK00701.1"/>
    <property type="match status" value="1"/>
</dbReference>
<dbReference type="GO" id="GO:0015293">
    <property type="term" value="F:symporter activity"/>
    <property type="evidence" value="ECO:0007669"/>
    <property type="project" value="UniProtKB-UniRule"/>
</dbReference>
<feature type="transmembrane region" description="Helical" evidence="7">
    <location>
        <begin position="423"/>
        <end position="441"/>
    </location>
</feature>
<dbReference type="Proteomes" id="UP000675920">
    <property type="component" value="Unplaced"/>
</dbReference>
<reference evidence="9" key="1">
    <citation type="journal article" date="2016" name="Structure">
        <title>Crystal Structure and Conformational Change Mechanism of a Bacterial Nramp-Family Divalent Metal Transporter.</title>
        <authorList>
            <person name="Bozzi A.T."/>
            <person name="Bane L.B."/>
            <person name="Weihofen W.A."/>
            <person name="Singharoy A."/>
            <person name="Guillen E.R."/>
            <person name="Ploegh H.L."/>
            <person name="Schulten K."/>
            <person name="Gaudet R."/>
        </authorList>
    </citation>
    <scope>NUCLEOTIDE SEQUENCE</scope>
</reference>
<dbReference type="AlphaFoldDB" id="A0A8B6XD96"/>
<keyword evidence="2 7" id="KW-0813">Transport</keyword>